<dbReference type="CDD" id="cd00635">
    <property type="entry name" value="PLPDE_III_YBL036c_like"/>
    <property type="match status" value="1"/>
</dbReference>
<feature type="domain" description="Alanine racemase N-terminal" evidence="5">
    <location>
        <begin position="2"/>
        <end position="229"/>
    </location>
</feature>
<dbReference type="PANTHER" id="PTHR10146">
    <property type="entry name" value="PROLINE SYNTHETASE CO-TRANSCRIBED BACTERIAL HOMOLOG PROTEIN"/>
    <property type="match status" value="1"/>
</dbReference>
<dbReference type="InterPro" id="IPR001608">
    <property type="entry name" value="Ala_racemase_N"/>
</dbReference>
<evidence type="ECO:0000313" key="6">
    <source>
        <dbReference type="EMBL" id="CAD0005477.1"/>
    </source>
</evidence>
<comment type="similarity">
    <text evidence="2 4">Belongs to the pyridoxal phosphate-binding protein YggS/PROSC family.</text>
</comment>
<comment type="function">
    <text evidence="2">Pyridoxal 5'-phosphate (PLP)-binding protein, which is involved in PLP homeostasis.</text>
</comment>
<sequence>MNSIKQNLLEIKSTLPEHVTLVAVSKTKPVSDLMQAYESGQRIFGENKIQEMADKYEQMPKDIQWHMIGHVQSNKVKFMAPFVSLIHGVDSLKLLQEINKQALKNNRIIDCLLQIYIAEEETKFGLDKKELTALLSSSEFKEMKNIRILGLMGMATFTENQNQIKKEFLHLKSIFDSLQNKDAQCRDTQQCISTATHFSTISMGMSGDYQLAIECGSTMVRIGSSIFGGR</sequence>
<dbReference type="InterPro" id="IPR011078">
    <property type="entry name" value="PyrdxlP_homeostasis"/>
</dbReference>
<evidence type="ECO:0000259" key="5">
    <source>
        <dbReference type="Pfam" id="PF01168"/>
    </source>
</evidence>
<dbReference type="Proteomes" id="UP000556700">
    <property type="component" value="Unassembled WGS sequence"/>
</dbReference>
<dbReference type="EMBL" id="CAIJDO010000152">
    <property type="protein sequence ID" value="CAD0005477.1"/>
    <property type="molecule type" value="Genomic_DNA"/>
</dbReference>
<dbReference type="PIRSF" id="PIRSF004848">
    <property type="entry name" value="YBL036c_PLPDEIII"/>
    <property type="match status" value="1"/>
</dbReference>
<reference evidence="6 7" key="1">
    <citation type="submission" date="2020-06" db="EMBL/GenBank/DDBJ databases">
        <authorList>
            <person name="Criscuolo A."/>
        </authorList>
    </citation>
    <scope>NUCLEOTIDE SEQUENCE [LARGE SCALE GENOMIC DNA]</scope>
    <source>
        <strain evidence="7">CIP 110025</strain>
    </source>
</reference>
<evidence type="ECO:0000256" key="2">
    <source>
        <dbReference type="HAMAP-Rule" id="MF_02087"/>
    </source>
</evidence>
<keyword evidence="1 2" id="KW-0663">Pyridoxal phosphate</keyword>
<dbReference type="InterPro" id="IPR029066">
    <property type="entry name" value="PLP-binding_barrel"/>
</dbReference>
<evidence type="ECO:0000256" key="4">
    <source>
        <dbReference type="RuleBase" id="RU004514"/>
    </source>
</evidence>
<dbReference type="PANTHER" id="PTHR10146:SF14">
    <property type="entry name" value="PYRIDOXAL PHOSPHATE HOMEOSTASIS PROTEIN"/>
    <property type="match status" value="1"/>
</dbReference>
<organism evidence="6 7">
    <name type="scientific">Flavobacterium chungangense</name>
    <dbReference type="NCBI Taxonomy" id="554283"/>
    <lineage>
        <taxon>Bacteria</taxon>
        <taxon>Pseudomonadati</taxon>
        <taxon>Bacteroidota</taxon>
        <taxon>Flavobacteriia</taxon>
        <taxon>Flavobacteriales</taxon>
        <taxon>Flavobacteriaceae</taxon>
        <taxon>Flavobacterium</taxon>
    </lineage>
</organism>
<evidence type="ECO:0000256" key="1">
    <source>
        <dbReference type="ARBA" id="ARBA00022898"/>
    </source>
</evidence>
<dbReference type="HAMAP" id="MF_02087">
    <property type="entry name" value="PLP_homeostasis"/>
    <property type="match status" value="1"/>
</dbReference>
<comment type="caution">
    <text evidence="6">The sequence shown here is derived from an EMBL/GenBank/DDBJ whole genome shotgun (WGS) entry which is preliminary data.</text>
</comment>
<gene>
    <name evidence="6" type="ORF">FLACHUCJ7_02400</name>
</gene>
<dbReference type="Gene3D" id="3.20.20.10">
    <property type="entry name" value="Alanine racemase"/>
    <property type="match status" value="1"/>
</dbReference>
<keyword evidence="7" id="KW-1185">Reference proteome</keyword>
<protein>
    <recommendedName>
        <fullName evidence="2">Pyridoxal phosphate homeostasis protein</fullName>
        <shortName evidence="2">PLP homeostasis protein</shortName>
    </recommendedName>
</protein>
<evidence type="ECO:0000313" key="7">
    <source>
        <dbReference type="Proteomes" id="UP000556700"/>
    </source>
</evidence>
<name>A0A6V6Z120_9FLAO</name>
<comment type="cofactor">
    <cofactor evidence="3">
        <name>pyridoxal 5'-phosphate</name>
        <dbReference type="ChEBI" id="CHEBI:597326"/>
    </cofactor>
</comment>
<evidence type="ECO:0000256" key="3">
    <source>
        <dbReference type="PIRSR" id="PIRSR004848-1"/>
    </source>
</evidence>
<dbReference type="SUPFAM" id="SSF51419">
    <property type="entry name" value="PLP-binding barrel"/>
    <property type="match status" value="1"/>
</dbReference>
<dbReference type="GO" id="GO:0030170">
    <property type="term" value="F:pyridoxal phosphate binding"/>
    <property type="evidence" value="ECO:0007669"/>
    <property type="project" value="UniProtKB-UniRule"/>
</dbReference>
<proteinExistence type="inferred from homology"/>
<feature type="modified residue" description="N6-(pyridoxal phosphate)lysine" evidence="2 3">
    <location>
        <position position="26"/>
    </location>
</feature>
<accession>A0A6V6Z120</accession>
<dbReference type="Pfam" id="PF01168">
    <property type="entry name" value="Ala_racemase_N"/>
    <property type="match status" value="1"/>
</dbReference>
<dbReference type="FunFam" id="3.20.20.10:FF:000018">
    <property type="entry name" value="Pyridoxal phosphate homeostasis protein"/>
    <property type="match status" value="1"/>
</dbReference>
<dbReference type="AlphaFoldDB" id="A0A6V6Z120"/>
<dbReference type="RefSeq" id="WP_031455413.1">
    <property type="nucleotide sequence ID" value="NZ_CAIJDO010000152.1"/>
</dbReference>
<dbReference type="NCBIfam" id="TIGR00044">
    <property type="entry name" value="YggS family pyridoxal phosphate-dependent enzyme"/>
    <property type="match status" value="1"/>
</dbReference>